<dbReference type="SUPFAM" id="SSF51735">
    <property type="entry name" value="NAD(P)-binding Rossmann-fold domains"/>
    <property type="match status" value="1"/>
</dbReference>
<sequence>MGRGGNPNTLINFLKNSILSGNKLMLHNNARRILIGTEDIALFISRYMKNFNNKTINLAYPYQYSLYEILSQMENYLNKKAVYETVEEGSSYTIEFNCFTEAFFSEITPDEYLKKLYFSYI</sequence>
<dbReference type="EMBL" id="CP033915">
    <property type="protein sequence ID" value="AZA87214.1"/>
    <property type="molecule type" value="Genomic_DNA"/>
</dbReference>
<evidence type="ECO:0000313" key="4">
    <source>
        <dbReference type="Proteomes" id="UP000281741"/>
    </source>
</evidence>
<dbReference type="Proteomes" id="UP000274073">
    <property type="component" value="Chromosome"/>
</dbReference>
<proteinExistence type="predicted"/>
<reference evidence="3 4" key="1">
    <citation type="submission" date="2018-11" db="EMBL/GenBank/DDBJ databases">
        <title>Proposal to divide the Flavobacteriaceae and reorganize its genera based on Amino Acid Identity values calculated from whole genome sequences.</title>
        <authorList>
            <person name="Nicholson A.C."/>
            <person name="Gulvik C.A."/>
            <person name="Whitney A.M."/>
            <person name="Humrighouse B.W."/>
            <person name="Bell M."/>
            <person name="Holmes B."/>
            <person name="Steigerwalt A.G."/>
            <person name="Villarma A."/>
            <person name="Sheth M."/>
            <person name="Batra D."/>
            <person name="Pryor J."/>
            <person name="Bernardet J.-F."/>
            <person name="Hugo C."/>
            <person name="Kampfer P."/>
            <person name="Newman J."/>
            <person name="McQuiston J.R."/>
        </authorList>
    </citation>
    <scope>NUCLEOTIDE SEQUENCE [LARGE SCALE GENOMIC DNA]</scope>
    <source>
        <strain evidence="1 3">G0207</strain>
        <strain evidence="2 4">H5143</strain>
    </source>
</reference>
<dbReference type="AlphaFoldDB" id="A0AAD1DND9"/>
<accession>A0AAD1DND9</accession>
<keyword evidence="4" id="KW-1185">Reference proteome</keyword>
<dbReference type="InterPro" id="IPR036291">
    <property type="entry name" value="NAD(P)-bd_dom_sf"/>
</dbReference>
<evidence type="ECO:0000313" key="2">
    <source>
        <dbReference type="EMBL" id="AZA95713.1"/>
    </source>
</evidence>
<organism evidence="1 3">
    <name type="scientific">Chryseobacterium shandongense</name>
    <dbReference type="NCBI Taxonomy" id="1493872"/>
    <lineage>
        <taxon>Bacteria</taxon>
        <taxon>Pseudomonadati</taxon>
        <taxon>Bacteroidota</taxon>
        <taxon>Flavobacteriia</taxon>
        <taxon>Flavobacteriales</taxon>
        <taxon>Weeksellaceae</taxon>
        <taxon>Chryseobacterium group</taxon>
        <taxon>Chryseobacterium</taxon>
    </lineage>
</organism>
<protein>
    <submittedName>
        <fullName evidence="1">Uncharacterized protein</fullName>
    </submittedName>
</protein>
<name>A0AAD1DND9_9FLAO</name>
<evidence type="ECO:0000313" key="3">
    <source>
        <dbReference type="Proteomes" id="UP000274073"/>
    </source>
</evidence>
<gene>
    <name evidence="1" type="ORF">EG349_10645</name>
    <name evidence="2" type="ORF">EG353_09100</name>
</gene>
<dbReference type="Proteomes" id="UP000281741">
    <property type="component" value="Chromosome"/>
</dbReference>
<dbReference type="Gene3D" id="3.40.50.720">
    <property type="entry name" value="NAD(P)-binding Rossmann-like Domain"/>
    <property type="match status" value="1"/>
</dbReference>
<dbReference type="EMBL" id="CP033912">
    <property type="protein sequence ID" value="AZA95713.1"/>
    <property type="molecule type" value="Genomic_DNA"/>
</dbReference>
<dbReference type="RefSeq" id="WP_123854515.1">
    <property type="nucleotide sequence ID" value="NZ_CP033912.1"/>
</dbReference>
<evidence type="ECO:0000313" key="1">
    <source>
        <dbReference type="EMBL" id="AZA87214.1"/>
    </source>
</evidence>